<sequence length="1208" mass="136003">MKKSQEHKPVSGKDRWWKICMIMKLTLFMCVFLVITTLGNGFSQQRITMKLGNTTIKKALTEFQRQTNKIVIYSDNNFSTSQEIIANFKDVEMELFLAKILEGSGMTYKLMKDYILILPLKESVTDSLNQLKKYTIKGIVKDEGGGLMPGVTVLIKGTQVGVATDIEGKFEIATTNSDKLVLVFSFVGMQTVEVKYSGQAMINVVMKEAVNEMEEVTVVSTGYQTVNRKDMVGSYTVIKADDVMIPSYSTIDQMLQGQVAGMMIMNTSSRVGASPKIKIRGTATLLGNQDPLWVVDGIIQDDPIPIDLMTNMADDLKNILGNQISWLNPNDIETITVLKDASATAVYGSRASNGVIVVTTKKGKTGRMSINYSGSFSYAPAPTYDRFNYMNSQERIRFAEEAYNYGARYGEEPLKQPYTYEGLMKMYIDGDINQDEYLGRKSALEMVNTDWLDLLTRVTLSQTHSLSISGGTDKVSYRVSLGYNNNHGQEVKNDGERLTSSISVGMQLPHRIKINVGMNGTISKNAGYASGVNPLSYALSTSRALPAFDEKGERLFYKRRSTYGFNNESETLSYNILNELDHSGSDVKNHRLSLNLILSWQLLDWLKYQFTGGYTYSNSNRQSFREEETYAVANEYRGYDFDSVEPDDPWFKAALLPFGGDVFTSDAIQQTYNIQNQLLISRTFAERHRLNMMLATEVRSTISEEHSNTLWGYVKSRGNKLIAPTAWSDFKPIGRKTQGGVGELFNRLYSNSAKIYGKTDNFFSLFATVAYSFSDRYVLNANFRHEASNRFGQDVNHRFDPEYSFGVSWRVSEEPFMQSQIGWLSQLNLKATYGIQGNVLQKIGPDLVLYQGGVAGVFNEYSSSIARIPNPNLSWERTRTWNFGVDLELFQKVSVVFEYYTRRSNAIIGQEIPYENGLSSMEINGGIIYNKGAEVTVNFVPVKTKDFALNVSVNSSKNWNTTGVGPSREPGLYEYLSGNAEKVMKKGYPVGAFWSYSFAGLNHENGTPQFNLLEVSEDKPYNGDPTSFLVYSGTIEPYFTGGVNLNARYKSFTLSTMFSLLLGGRKRLPSPYEDFRNKIFLPNETKNVSKDLVKRWMKPGDEKYTNIPALIRKDYMMEVPTGQENMIEMWENSNVMVVKSSFLRCCNLSLGWRMNPEISKKFGVSNLSLNASVSNLFVIASKRFNGFDPELGNSIMPRNYSFSINIGF</sequence>
<keyword evidence="13" id="KW-1185">Reference proteome</keyword>
<keyword evidence="5 9" id="KW-0798">TonB box</keyword>
<feature type="domain" description="TonB-dependent receptor-like beta-barrel" evidence="10">
    <location>
        <begin position="555"/>
        <end position="1054"/>
    </location>
</feature>
<evidence type="ECO:0000256" key="3">
    <source>
        <dbReference type="ARBA" id="ARBA00022452"/>
    </source>
</evidence>
<organism evidence="12 13">
    <name type="scientific">Butyricimonas faecalis</name>
    <dbReference type="NCBI Taxonomy" id="2093856"/>
    <lineage>
        <taxon>Bacteria</taxon>
        <taxon>Pseudomonadati</taxon>
        <taxon>Bacteroidota</taxon>
        <taxon>Bacteroidia</taxon>
        <taxon>Bacteroidales</taxon>
        <taxon>Odoribacteraceae</taxon>
        <taxon>Butyricimonas</taxon>
    </lineage>
</organism>
<accession>A0A3Q9INW4</accession>
<dbReference type="InterPro" id="IPR037066">
    <property type="entry name" value="Plug_dom_sf"/>
</dbReference>
<dbReference type="InterPro" id="IPR036942">
    <property type="entry name" value="Beta-barrel_TonB_sf"/>
</dbReference>
<evidence type="ECO:0000256" key="2">
    <source>
        <dbReference type="ARBA" id="ARBA00022448"/>
    </source>
</evidence>
<dbReference type="Pfam" id="PF07715">
    <property type="entry name" value="Plug"/>
    <property type="match status" value="1"/>
</dbReference>
<comment type="subcellular location">
    <subcellularLocation>
        <location evidence="1 8">Cell outer membrane</location>
        <topology evidence="1 8">Multi-pass membrane protein</topology>
    </subcellularLocation>
</comment>
<dbReference type="Proteomes" id="UP000270673">
    <property type="component" value="Chromosome"/>
</dbReference>
<evidence type="ECO:0000256" key="7">
    <source>
        <dbReference type="ARBA" id="ARBA00023237"/>
    </source>
</evidence>
<evidence type="ECO:0000259" key="10">
    <source>
        <dbReference type="Pfam" id="PF00593"/>
    </source>
</evidence>
<dbReference type="Pfam" id="PF00593">
    <property type="entry name" value="TonB_dep_Rec_b-barrel"/>
    <property type="match status" value="1"/>
</dbReference>
<dbReference type="InterPro" id="IPR008969">
    <property type="entry name" value="CarboxyPept-like_regulatory"/>
</dbReference>
<keyword evidence="6 8" id="KW-0472">Membrane</keyword>
<comment type="similarity">
    <text evidence="8 9">Belongs to the TonB-dependent receptor family.</text>
</comment>
<evidence type="ECO:0000313" key="12">
    <source>
        <dbReference type="EMBL" id="AZS30211.1"/>
    </source>
</evidence>
<dbReference type="RefSeq" id="WP_127075117.1">
    <property type="nucleotide sequence ID" value="NZ_CP032819.1"/>
</dbReference>
<dbReference type="InterPro" id="IPR000531">
    <property type="entry name" value="Beta-barrel_TonB"/>
</dbReference>
<dbReference type="AlphaFoldDB" id="A0A3Q9INW4"/>
<name>A0A3Q9INW4_9BACT</name>
<dbReference type="InterPro" id="IPR039426">
    <property type="entry name" value="TonB-dep_rcpt-like"/>
</dbReference>
<gene>
    <name evidence="12" type="ORF">D8S85_12105</name>
</gene>
<evidence type="ECO:0000313" key="13">
    <source>
        <dbReference type="Proteomes" id="UP000270673"/>
    </source>
</evidence>
<dbReference type="KEGG" id="buy:D8S85_12105"/>
<dbReference type="SUPFAM" id="SSF56935">
    <property type="entry name" value="Porins"/>
    <property type="match status" value="1"/>
</dbReference>
<keyword evidence="3 8" id="KW-1134">Transmembrane beta strand</keyword>
<dbReference type="PROSITE" id="PS52016">
    <property type="entry name" value="TONB_DEPENDENT_REC_3"/>
    <property type="match status" value="1"/>
</dbReference>
<evidence type="ECO:0000256" key="4">
    <source>
        <dbReference type="ARBA" id="ARBA00022692"/>
    </source>
</evidence>
<evidence type="ECO:0000259" key="11">
    <source>
        <dbReference type="Pfam" id="PF07715"/>
    </source>
</evidence>
<dbReference type="Gene3D" id="2.60.40.1120">
    <property type="entry name" value="Carboxypeptidase-like, regulatory domain"/>
    <property type="match status" value="1"/>
</dbReference>
<dbReference type="NCBIfam" id="TIGR04057">
    <property type="entry name" value="SusC_RagA_signa"/>
    <property type="match status" value="1"/>
</dbReference>
<feature type="domain" description="TonB-dependent receptor plug" evidence="11">
    <location>
        <begin position="229"/>
        <end position="355"/>
    </location>
</feature>
<dbReference type="InterPro" id="IPR012910">
    <property type="entry name" value="Plug_dom"/>
</dbReference>
<keyword evidence="4 8" id="KW-0812">Transmembrane</keyword>
<reference evidence="12 13" key="1">
    <citation type="submission" date="2018-10" db="EMBL/GenBank/DDBJ databases">
        <title>Butyricimonas faecalis sp. nov., isolated from human faeces and emended description of the genus Butyricimonas.</title>
        <authorList>
            <person name="Le Roy T."/>
            <person name="Van der Smissen P."/>
            <person name="Paquot A."/>
            <person name="Delzenne N."/>
            <person name="Muccioli G."/>
            <person name="Collet J.-F."/>
            <person name="Cani P.D."/>
        </authorList>
    </citation>
    <scope>NUCLEOTIDE SEQUENCE [LARGE SCALE GENOMIC DNA]</scope>
    <source>
        <strain evidence="12 13">H184</strain>
    </source>
</reference>
<dbReference type="Gene3D" id="2.170.130.10">
    <property type="entry name" value="TonB-dependent receptor, plug domain"/>
    <property type="match status" value="1"/>
</dbReference>
<evidence type="ECO:0000256" key="1">
    <source>
        <dbReference type="ARBA" id="ARBA00004571"/>
    </source>
</evidence>
<dbReference type="Pfam" id="PF13715">
    <property type="entry name" value="CarbopepD_reg_2"/>
    <property type="match status" value="1"/>
</dbReference>
<evidence type="ECO:0000256" key="5">
    <source>
        <dbReference type="ARBA" id="ARBA00023077"/>
    </source>
</evidence>
<keyword evidence="2 8" id="KW-0813">Transport</keyword>
<dbReference type="NCBIfam" id="TIGR04056">
    <property type="entry name" value="OMP_RagA_SusC"/>
    <property type="match status" value="1"/>
</dbReference>
<evidence type="ECO:0000256" key="8">
    <source>
        <dbReference type="PROSITE-ProRule" id="PRU01360"/>
    </source>
</evidence>
<dbReference type="InterPro" id="IPR023997">
    <property type="entry name" value="TonB-dep_OMP_SusC/RagA_CS"/>
</dbReference>
<dbReference type="GO" id="GO:0009279">
    <property type="term" value="C:cell outer membrane"/>
    <property type="evidence" value="ECO:0007669"/>
    <property type="project" value="UniProtKB-SubCell"/>
</dbReference>
<dbReference type="InterPro" id="IPR023996">
    <property type="entry name" value="TonB-dep_OMP_SusC/RagA"/>
</dbReference>
<dbReference type="OrthoDB" id="1096364at2"/>
<protein>
    <submittedName>
        <fullName evidence="12">SusC/RagA family TonB-linked outer membrane protein</fullName>
    </submittedName>
</protein>
<evidence type="ECO:0000256" key="9">
    <source>
        <dbReference type="RuleBase" id="RU003357"/>
    </source>
</evidence>
<dbReference type="SUPFAM" id="SSF49464">
    <property type="entry name" value="Carboxypeptidase regulatory domain-like"/>
    <property type="match status" value="1"/>
</dbReference>
<evidence type="ECO:0000256" key="6">
    <source>
        <dbReference type="ARBA" id="ARBA00023136"/>
    </source>
</evidence>
<dbReference type="EMBL" id="CP032819">
    <property type="protein sequence ID" value="AZS30211.1"/>
    <property type="molecule type" value="Genomic_DNA"/>
</dbReference>
<dbReference type="Gene3D" id="2.40.170.20">
    <property type="entry name" value="TonB-dependent receptor, beta-barrel domain"/>
    <property type="match status" value="1"/>
</dbReference>
<keyword evidence="7 8" id="KW-0998">Cell outer membrane</keyword>
<proteinExistence type="inferred from homology"/>